<feature type="domain" description="Kinesin motor" evidence="6">
    <location>
        <begin position="1"/>
        <end position="129"/>
    </location>
</feature>
<comment type="subcellular location">
    <subcellularLocation>
        <location evidence="1">Cytoplasm</location>
        <location evidence="1">Cytoskeleton</location>
    </subcellularLocation>
</comment>
<evidence type="ECO:0000256" key="1">
    <source>
        <dbReference type="ARBA" id="ARBA00004245"/>
    </source>
</evidence>
<keyword evidence="2" id="KW-0547">Nucleotide-binding</keyword>
<dbReference type="InterPro" id="IPR027417">
    <property type="entry name" value="P-loop_NTPase"/>
</dbReference>
<evidence type="ECO:0000313" key="7">
    <source>
        <dbReference type="Ensembl" id="ENSELUP00000094080.1"/>
    </source>
</evidence>
<keyword evidence="8" id="KW-1185">Reference proteome</keyword>
<dbReference type="GO" id="GO:0007018">
    <property type="term" value="P:microtubule-based movement"/>
    <property type="evidence" value="ECO:0007669"/>
    <property type="project" value="InterPro"/>
</dbReference>
<comment type="caution">
    <text evidence="5">Lacks conserved residue(s) required for the propagation of feature annotation.</text>
</comment>
<sequence length="148" mass="16000">MNRESSRSHLMLTLSVEGTDSVSGLTSCGTLTVCDLAGPKHISKTEAKGQSLVEAAAINRSLTSLRQVFTALKSNAPHVPFRNSKLTHLLQPYLSGDAQCCVFVNVSPDVNHVVDTLNTLQFGYNLRQIALGKITQHINPAKNTKADK</sequence>
<dbReference type="InterPro" id="IPR036961">
    <property type="entry name" value="Kinesin_motor_dom_sf"/>
</dbReference>
<evidence type="ECO:0000256" key="5">
    <source>
        <dbReference type="PROSITE-ProRule" id="PRU00283"/>
    </source>
</evidence>
<evidence type="ECO:0000313" key="8">
    <source>
        <dbReference type="Proteomes" id="UP000265140"/>
    </source>
</evidence>
<evidence type="ECO:0000256" key="2">
    <source>
        <dbReference type="ARBA" id="ARBA00022741"/>
    </source>
</evidence>
<organism evidence="7 8">
    <name type="scientific">Esox lucius</name>
    <name type="common">Northern pike</name>
    <dbReference type="NCBI Taxonomy" id="8010"/>
    <lineage>
        <taxon>Eukaryota</taxon>
        <taxon>Metazoa</taxon>
        <taxon>Chordata</taxon>
        <taxon>Craniata</taxon>
        <taxon>Vertebrata</taxon>
        <taxon>Euteleostomi</taxon>
        <taxon>Actinopterygii</taxon>
        <taxon>Neopterygii</taxon>
        <taxon>Teleostei</taxon>
        <taxon>Protacanthopterygii</taxon>
        <taxon>Esociformes</taxon>
        <taxon>Esocidae</taxon>
        <taxon>Esox</taxon>
    </lineage>
</organism>
<evidence type="ECO:0000256" key="4">
    <source>
        <dbReference type="ARBA" id="ARBA00023212"/>
    </source>
</evidence>
<dbReference type="PRINTS" id="PR00380">
    <property type="entry name" value="KINESINHEAVY"/>
</dbReference>
<dbReference type="GeneTree" id="ENSGT00940000167703"/>
<protein>
    <recommendedName>
        <fullName evidence="6">Kinesin motor domain-containing protein</fullName>
    </recommendedName>
</protein>
<dbReference type="PANTHER" id="PTHR47972">
    <property type="entry name" value="KINESIN-LIKE PROTEIN KLP-3"/>
    <property type="match status" value="1"/>
</dbReference>
<dbReference type="GO" id="GO:0005524">
    <property type="term" value="F:ATP binding"/>
    <property type="evidence" value="ECO:0007669"/>
    <property type="project" value="UniProtKB-KW"/>
</dbReference>
<dbReference type="Pfam" id="PF00225">
    <property type="entry name" value="Kinesin"/>
    <property type="match status" value="1"/>
</dbReference>
<dbReference type="InterPro" id="IPR001752">
    <property type="entry name" value="Kinesin_motor_dom"/>
</dbReference>
<dbReference type="AlphaFoldDB" id="A0AAY5L0J7"/>
<accession>A0AAY5L0J7</accession>
<proteinExistence type="inferred from homology"/>
<dbReference type="Gene3D" id="3.40.850.10">
    <property type="entry name" value="Kinesin motor domain"/>
    <property type="match status" value="1"/>
</dbReference>
<name>A0AAY5L0J7_ESOLU</name>
<reference evidence="7" key="3">
    <citation type="submission" date="2025-09" db="UniProtKB">
        <authorList>
            <consortium name="Ensembl"/>
        </authorList>
    </citation>
    <scope>IDENTIFICATION</scope>
</reference>
<dbReference type="InterPro" id="IPR027640">
    <property type="entry name" value="Kinesin-like_fam"/>
</dbReference>
<dbReference type="SMART" id="SM00129">
    <property type="entry name" value="KISc"/>
    <property type="match status" value="1"/>
</dbReference>
<dbReference type="GO" id="GO:0008017">
    <property type="term" value="F:microtubule binding"/>
    <property type="evidence" value="ECO:0007669"/>
    <property type="project" value="InterPro"/>
</dbReference>
<dbReference type="PANTHER" id="PTHR47972:SF65">
    <property type="entry name" value="KINESIN-LIKE PROTEIN"/>
    <property type="match status" value="1"/>
</dbReference>
<evidence type="ECO:0000259" key="6">
    <source>
        <dbReference type="PROSITE" id="PS50067"/>
    </source>
</evidence>
<comment type="similarity">
    <text evidence="5">Belongs to the TRAFAC class myosin-kinesin ATPase superfamily. Kinesin family.</text>
</comment>
<reference evidence="7 8" key="1">
    <citation type="submission" date="2020-02" db="EMBL/GenBank/DDBJ databases">
        <title>Esox lucius (northern pike) genome, fEsoLuc1, primary haplotype.</title>
        <authorList>
            <person name="Myers G."/>
            <person name="Karagic N."/>
            <person name="Meyer A."/>
            <person name="Pippel M."/>
            <person name="Reichard M."/>
            <person name="Winkler S."/>
            <person name="Tracey A."/>
            <person name="Sims Y."/>
            <person name="Howe K."/>
            <person name="Rhie A."/>
            <person name="Formenti G."/>
            <person name="Durbin R."/>
            <person name="Fedrigo O."/>
            <person name="Jarvis E.D."/>
        </authorList>
    </citation>
    <scope>NUCLEOTIDE SEQUENCE [LARGE SCALE GENOMIC DNA]</scope>
</reference>
<keyword evidence="3" id="KW-0067">ATP-binding</keyword>
<dbReference type="SUPFAM" id="SSF52540">
    <property type="entry name" value="P-loop containing nucleoside triphosphate hydrolases"/>
    <property type="match status" value="1"/>
</dbReference>
<keyword evidence="4" id="KW-0963">Cytoplasm</keyword>
<evidence type="ECO:0000256" key="3">
    <source>
        <dbReference type="ARBA" id="ARBA00022840"/>
    </source>
</evidence>
<keyword evidence="4" id="KW-0206">Cytoskeleton</keyword>
<dbReference type="GO" id="GO:0015630">
    <property type="term" value="C:microtubule cytoskeleton"/>
    <property type="evidence" value="ECO:0007669"/>
    <property type="project" value="TreeGrafter"/>
</dbReference>
<dbReference type="GO" id="GO:0003777">
    <property type="term" value="F:microtubule motor activity"/>
    <property type="evidence" value="ECO:0007669"/>
    <property type="project" value="InterPro"/>
</dbReference>
<dbReference type="Ensembl" id="ENSELUT00000111520.1">
    <property type="protein sequence ID" value="ENSELUP00000094080.1"/>
    <property type="gene ID" value="ENSELUG00000035229.1"/>
</dbReference>
<dbReference type="Proteomes" id="UP000265140">
    <property type="component" value="Chromosome 19"/>
</dbReference>
<reference evidence="7" key="2">
    <citation type="submission" date="2025-08" db="UniProtKB">
        <authorList>
            <consortium name="Ensembl"/>
        </authorList>
    </citation>
    <scope>IDENTIFICATION</scope>
</reference>
<dbReference type="PROSITE" id="PS50067">
    <property type="entry name" value="KINESIN_MOTOR_2"/>
    <property type="match status" value="1"/>
</dbReference>